<dbReference type="RefSeq" id="WP_248154614.1">
    <property type="nucleotide sequence ID" value="NZ_JAKZAJ010000001.1"/>
</dbReference>
<organism evidence="3 4">
    <name type="scientific">Marinobacter koreensis</name>
    <dbReference type="NCBI Taxonomy" id="335974"/>
    <lineage>
        <taxon>Bacteria</taxon>
        <taxon>Pseudomonadati</taxon>
        <taxon>Pseudomonadota</taxon>
        <taxon>Gammaproteobacteria</taxon>
        <taxon>Pseudomonadales</taxon>
        <taxon>Marinobacteraceae</taxon>
        <taxon>Marinobacter</taxon>
    </lineage>
</organism>
<proteinExistence type="predicted"/>
<feature type="domain" description="Glycosyltransferase subfamily 4-like N-terminal" evidence="2">
    <location>
        <begin position="5"/>
        <end position="154"/>
    </location>
</feature>
<accession>A0ABW0RNA7</accession>
<evidence type="ECO:0000313" key="3">
    <source>
        <dbReference type="EMBL" id="MFC5544432.1"/>
    </source>
</evidence>
<comment type="caution">
    <text evidence="3">The sequence shown here is derived from an EMBL/GenBank/DDBJ whole genome shotgun (WGS) entry which is preliminary data.</text>
</comment>
<evidence type="ECO:0000259" key="2">
    <source>
        <dbReference type="Pfam" id="PF13477"/>
    </source>
</evidence>
<reference evidence="4" key="1">
    <citation type="journal article" date="2019" name="Int. J. Syst. Evol. Microbiol.">
        <title>The Global Catalogue of Microorganisms (GCM) 10K type strain sequencing project: providing services to taxonomists for standard genome sequencing and annotation.</title>
        <authorList>
            <consortium name="The Broad Institute Genomics Platform"/>
            <consortium name="The Broad Institute Genome Sequencing Center for Infectious Disease"/>
            <person name="Wu L."/>
            <person name="Ma J."/>
        </authorList>
    </citation>
    <scope>NUCLEOTIDE SEQUENCE [LARGE SCALE GENOMIC DNA]</scope>
    <source>
        <strain evidence="4">CGMCC 4.1799</strain>
    </source>
</reference>
<dbReference type="CDD" id="cd03808">
    <property type="entry name" value="GT4_CapM-like"/>
    <property type="match status" value="1"/>
</dbReference>
<gene>
    <name evidence="3" type="ORF">ACFPQA_05200</name>
</gene>
<dbReference type="PANTHER" id="PTHR12526:SF638">
    <property type="entry name" value="SPORE COAT PROTEIN SA"/>
    <property type="match status" value="1"/>
</dbReference>
<protein>
    <submittedName>
        <fullName evidence="3">Glycosyltransferase family 4 protein</fullName>
    </submittedName>
</protein>
<dbReference type="EMBL" id="JBHSNL010000001">
    <property type="protein sequence ID" value="MFC5544432.1"/>
    <property type="molecule type" value="Genomic_DNA"/>
</dbReference>
<sequence length="377" mass="40582">MTAKKILFVVNAPEFFISHRLPIAIAAQDAGYEVHVATAEGGDVREIRCLGIVHHTVAIARSGQNPFAELGSLISLYWLFRALKPDLVHLITIKPVLYGGIAARLAGVSAVIAAVSGLGTVFVAQSATAKVRRVLVSGLYRLAFKHRRLAVIFQNPDDREGLLAAGALQKGQTRMIRGSGVNLFNYSFVPEPEGTPVVVMAARLLRDKGVYEFVEAARLLKSRGVELVMRLIGAPDPGNPTSVEQAELDDWSAEGIVELVGYRSDIARQYGAANIVCLPSYREGLPKGLVEAAACGRAVVTTDVPGCRDAIEPDVTGVLVPVKSASALADAIQVLIEAPERRMRMGKAGRELAEQAFSINSIVEQHLEIYEELLQDA</sequence>
<keyword evidence="4" id="KW-1185">Reference proteome</keyword>
<dbReference type="InterPro" id="IPR028098">
    <property type="entry name" value="Glyco_trans_4-like_N"/>
</dbReference>
<dbReference type="InterPro" id="IPR001296">
    <property type="entry name" value="Glyco_trans_1"/>
</dbReference>
<dbReference type="Pfam" id="PF00534">
    <property type="entry name" value="Glycos_transf_1"/>
    <property type="match status" value="1"/>
</dbReference>
<dbReference type="SUPFAM" id="SSF53756">
    <property type="entry name" value="UDP-Glycosyltransferase/glycogen phosphorylase"/>
    <property type="match status" value="1"/>
</dbReference>
<dbReference type="PANTHER" id="PTHR12526">
    <property type="entry name" value="GLYCOSYLTRANSFERASE"/>
    <property type="match status" value="1"/>
</dbReference>
<name>A0ABW0RNA7_9GAMM</name>
<evidence type="ECO:0000313" key="4">
    <source>
        <dbReference type="Proteomes" id="UP001596055"/>
    </source>
</evidence>
<dbReference type="Proteomes" id="UP001596055">
    <property type="component" value="Unassembled WGS sequence"/>
</dbReference>
<feature type="domain" description="Glycosyl transferase family 1" evidence="1">
    <location>
        <begin position="190"/>
        <end position="351"/>
    </location>
</feature>
<evidence type="ECO:0000259" key="1">
    <source>
        <dbReference type="Pfam" id="PF00534"/>
    </source>
</evidence>
<dbReference type="Gene3D" id="3.40.50.2000">
    <property type="entry name" value="Glycogen Phosphorylase B"/>
    <property type="match status" value="2"/>
</dbReference>
<dbReference type="Pfam" id="PF13477">
    <property type="entry name" value="Glyco_trans_4_2"/>
    <property type="match status" value="1"/>
</dbReference>